<protein>
    <submittedName>
        <fullName evidence="1">Uncharacterized protein</fullName>
    </submittedName>
</protein>
<evidence type="ECO:0000313" key="1">
    <source>
        <dbReference type="EMBL" id="GBO05476.1"/>
    </source>
</evidence>
<reference evidence="1 2" key="1">
    <citation type="journal article" date="2019" name="Sci. Rep.">
        <title>Orb-weaving spider Araneus ventricosus genome elucidates the spidroin gene catalogue.</title>
        <authorList>
            <person name="Kono N."/>
            <person name="Nakamura H."/>
            <person name="Ohtoshi R."/>
            <person name="Moran D.A.P."/>
            <person name="Shinohara A."/>
            <person name="Yoshida Y."/>
            <person name="Fujiwara M."/>
            <person name="Mori M."/>
            <person name="Tomita M."/>
            <person name="Arakawa K."/>
        </authorList>
    </citation>
    <scope>NUCLEOTIDE SEQUENCE [LARGE SCALE GENOMIC DNA]</scope>
</reference>
<evidence type="ECO:0000313" key="2">
    <source>
        <dbReference type="Proteomes" id="UP000499080"/>
    </source>
</evidence>
<gene>
    <name evidence="1" type="ORF">AVEN_60530_1</name>
</gene>
<name>A0A4Y2U1G7_ARAVE</name>
<proteinExistence type="predicted"/>
<dbReference type="Proteomes" id="UP000499080">
    <property type="component" value="Unassembled WGS sequence"/>
</dbReference>
<dbReference type="PROSITE" id="PS51257">
    <property type="entry name" value="PROKAR_LIPOPROTEIN"/>
    <property type="match status" value="1"/>
</dbReference>
<dbReference type="EMBL" id="BGPR01032104">
    <property type="protein sequence ID" value="GBO05476.1"/>
    <property type="molecule type" value="Genomic_DNA"/>
</dbReference>
<sequence length="102" mass="12021">MDHRRILVGHHVSISCHRAAIRWIMVKRHIRLSSDEMDEIHALRTVYCDVRLLDQSRHWLQLLAEYKRAARQPDRITSPRQNDSVSRTLQLAVWSGLRGSGW</sequence>
<dbReference type="AlphaFoldDB" id="A0A4Y2U1G7"/>
<keyword evidence="2" id="KW-1185">Reference proteome</keyword>
<comment type="caution">
    <text evidence="1">The sequence shown here is derived from an EMBL/GenBank/DDBJ whole genome shotgun (WGS) entry which is preliminary data.</text>
</comment>
<accession>A0A4Y2U1G7</accession>
<organism evidence="1 2">
    <name type="scientific">Araneus ventricosus</name>
    <name type="common">Orbweaver spider</name>
    <name type="synonym">Epeira ventricosa</name>
    <dbReference type="NCBI Taxonomy" id="182803"/>
    <lineage>
        <taxon>Eukaryota</taxon>
        <taxon>Metazoa</taxon>
        <taxon>Ecdysozoa</taxon>
        <taxon>Arthropoda</taxon>
        <taxon>Chelicerata</taxon>
        <taxon>Arachnida</taxon>
        <taxon>Araneae</taxon>
        <taxon>Araneomorphae</taxon>
        <taxon>Entelegynae</taxon>
        <taxon>Araneoidea</taxon>
        <taxon>Araneidae</taxon>
        <taxon>Araneus</taxon>
    </lineage>
</organism>